<feature type="transmembrane region" description="Helical" evidence="1">
    <location>
        <begin position="104"/>
        <end position="128"/>
    </location>
</feature>
<dbReference type="STRING" id="553175.POREN0001_0376"/>
<keyword evidence="1" id="KW-1133">Transmembrane helix</keyword>
<dbReference type="RefSeq" id="WP_004333618.1">
    <property type="nucleotide sequence ID" value="NZ_ACNN01000020.1"/>
</dbReference>
<feature type="transmembrane region" description="Helical" evidence="1">
    <location>
        <begin position="140"/>
        <end position="164"/>
    </location>
</feature>
<keyword evidence="1" id="KW-0812">Transmembrane</keyword>
<evidence type="ECO:0000256" key="1">
    <source>
        <dbReference type="SAM" id="Phobius"/>
    </source>
</evidence>
<dbReference type="GeneID" id="93365357"/>
<comment type="caution">
    <text evidence="2">The sequence shown here is derived from an EMBL/GenBank/DDBJ whole genome shotgun (WGS) entry which is preliminary data.</text>
</comment>
<keyword evidence="3" id="KW-1185">Reference proteome</keyword>
<feature type="transmembrane region" description="Helical" evidence="1">
    <location>
        <begin position="6"/>
        <end position="28"/>
    </location>
</feature>
<keyword evidence="1" id="KW-0472">Membrane</keyword>
<evidence type="ECO:0000313" key="2">
    <source>
        <dbReference type="EMBL" id="EEN82707.1"/>
    </source>
</evidence>
<dbReference type="Proteomes" id="UP000004295">
    <property type="component" value="Unassembled WGS sequence"/>
</dbReference>
<proteinExistence type="predicted"/>
<name>C3JAY4_POREA</name>
<dbReference type="EMBL" id="ACNN01000020">
    <property type="protein sequence ID" value="EEN82707.1"/>
    <property type="molecule type" value="Genomic_DNA"/>
</dbReference>
<feature type="transmembrane region" description="Helical" evidence="1">
    <location>
        <begin position="35"/>
        <end position="58"/>
    </location>
</feature>
<dbReference type="AlphaFoldDB" id="C3JAY4"/>
<evidence type="ECO:0000313" key="3">
    <source>
        <dbReference type="Proteomes" id="UP000004295"/>
    </source>
</evidence>
<gene>
    <name evidence="2" type="primary">mreD</name>
    <name evidence="2" type="ORF">POREN0001_0376</name>
</gene>
<reference evidence="2 3" key="1">
    <citation type="submission" date="2009-04" db="EMBL/GenBank/DDBJ databases">
        <authorList>
            <person name="Sebastian Y."/>
            <person name="Madupu R."/>
            <person name="Durkin A.S."/>
            <person name="Torralba M."/>
            <person name="Methe B."/>
            <person name="Sutton G.G."/>
            <person name="Strausberg R.L."/>
            <person name="Nelson K.E."/>
        </authorList>
    </citation>
    <scope>NUCLEOTIDE SEQUENCE [LARGE SCALE GENOMIC DNA]</scope>
    <source>
        <strain evidence="3">ATCC 35406 / BCRC 14492 / JCM 8526 / NCTC 13058 / HG 370</strain>
    </source>
</reference>
<sequence>MGRYLLLFCKIIVLVLLQVWVFSPLYVFRLATPFPYIYILFLIPINVSKMGITLWSALSGLLLDILSGTPGLHMAAFTATGFLRSYLLPLFVDADTDGSYPPSLAVSGWGIALLLLILTAFHHTLLFLLDAVGAFDLPYFLLRLGTSIVATYILTLVCLLLLGYRPRKRRD</sequence>
<protein>
    <submittedName>
        <fullName evidence="2">Rod shape-determining protein MreD</fullName>
    </submittedName>
</protein>
<accession>C3JAY4</accession>
<organism evidence="2 3">
    <name type="scientific">Porphyromonas endodontalis (strain ATCC 35406 / DSM 24491 / JCM 8526 / CCUG 16442 / BCRC 14492 / NCTC 13058 / HG 370)</name>
    <name type="common">Bacteroides endodontalis</name>
    <dbReference type="NCBI Taxonomy" id="553175"/>
    <lineage>
        <taxon>Bacteria</taxon>
        <taxon>Pseudomonadati</taxon>
        <taxon>Bacteroidota</taxon>
        <taxon>Bacteroidia</taxon>
        <taxon>Bacteroidales</taxon>
        <taxon>Porphyromonadaceae</taxon>
        <taxon>Porphyromonas</taxon>
    </lineage>
</organism>
<feature type="transmembrane region" description="Helical" evidence="1">
    <location>
        <begin position="70"/>
        <end position="92"/>
    </location>
</feature>